<organism evidence="2 3">
    <name type="scientific">Paenibacillus phytohabitans</name>
    <dbReference type="NCBI Taxonomy" id="2654978"/>
    <lineage>
        <taxon>Bacteria</taxon>
        <taxon>Bacillati</taxon>
        <taxon>Bacillota</taxon>
        <taxon>Bacilli</taxon>
        <taxon>Bacillales</taxon>
        <taxon>Paenibacillaceae</taxon>
        <taxon>Paenibacillus</taxon>
    </lineage>
</organism>
<name>A0ABX1YJG2_9BACL</name>
<dbReference type="Pfam" id="PF01726">
    <property type="entry name" value="LexA_DNA_bind"/>
    <property type="match status" value="1"/>
</dbReference>
<comment type="caution">
    <text evidence="2">The sequence shown here is derived from an EMBL/GenBank/DDBJ whole genome shotgun (WGS) entry which is preliminary data.</text>
</comment>
<reference evidence="2 3" key="1">
    <citation type="submission" date="2019-10" db="EMBL/GenBank/DDBJ databases">
        <title>Description of Paenibacillus terricola sp. nov.</title>
        <authorList>
            <person name="Carlier A."/>
            <person name="Qi S."/>
        </authorList>
    </citation>
    <scope>NUCLEOTIDE SEQUENCE [LARGE SCALE GENOMIC DNA]</scope>
    <source>
        <strain evidence="2 3">LMG 31459</strain>
    </source>
</reference>
<protein>
    <recommendedName>
        <fullName evidence="1">LexA repressor DNA-binding domain-containing protein</fullName>
    </recommendedName>
</protein>
<evidence type="ECO:0000313" key="2">
    <source>
        <dbReference type="EMBL" id="NOU81178.1"/>
    </source>
</evidence>
<dbReference type="InterPro" id="IPR036390">
    <property type="entry name" value="WH_DNA-bd_sf"/>
</dbReference>
<feature type="domain" description="LexA repressor DNA-binding" evidence="1">
    <location>
        <begin position="12"/>
        <end position="74"/>
    </location>
</feature>
<dbReference type="Proteomes" id="UP000596857">
    <property type="component" value="Unassembled WGS sequence"/>
</dbReference>
<accession>A0ABX1YJG2</accession>
<sequence>MWQKSGGEGMKKGLTKRENQTLRVIEDYIIENKHAPTIKEIGSIIGWSSTSTVYVFLERLIDKGYIEKEKNKSRSLKVINHV</sequence>
<evidence type="ECO:0000313" key="3">
    <source>
        <dbReference type="Proteomes" id="UP000596857"/>
    </source>
</evidence>
<keyword evidence="3" id="KW-1185">Reference proteome</keyword>
<dbReference type="InterPro" id="IPR006199">
    <property type="entry name" value="LexA_DNA-bd_dom"/>
</dbReference>
<gene>
    <name evidence="2" type="ORF">GC101_20145</name>
</gene>
<dbReference type="InterPro" id="IPR036388">
    <property type="entry name" value="WH-like_DNA-bd_sf"/>
</dbReference>
<dbReference type="EMBL" id="WHOB01000060">
    <property type="protein sequence ID" value="NOU81178.1"/>
    <property type="molecule type" value="Genomic_DNA"/>
</dbReference>
<dbReference type="Gene3D" id="1.10.10.10">
    <property type="entry name" value="Winged helix-like DNA-binding domain superfamily/Winged helix DNA-binding domain"/>
    <property type="match status" value="1"/>
</dbReference>
<proteinExistence type="predicted"/>
<evidence type="ECO:0000259" key="1">
    <source>
        <dbReference type="Pfam" id="PF01726"/>
    </source>
</evidence>
<dbReference type="SUPFAM" id="SSF46785">
    <property type="entry name" value="Winged helix' DNA-binding domain"/>
    <property type="match status" value="1"/>
</dbReference>